<evidence type="ECO:0000256" key="9">
    <source>
        <dbReference type="SAM" id="Phobius"/>
    </source>
</evidence>
<keyword evidence="12" id="KW-1185">Reference proteome</keyword>
<keyword evidence="9" id="KW-0472">Membrane</keyword>
<dbReference type="PANTHER" id="PTHR23226:SF416">
    <property type="entry name" value="FI01424P"/>
    <property type="match status" value="1"/>
</dbReference>
<evidence type="ECO:0000256" key="8">
    <source>
        <dbReference type="PROSITE-ProRule" id="PRU00042"/>
    </source>
</evidence>
<evidence type="ECO:0000313" key="12">
    <source>
        <dbReference type="Proteomes" id="UP000269221"/>
    </source>
</evidence>
<protein>
    <recommendedName>
        <fullName evidence="10">C2H2-type domain-containing protein</fullName>
    </recommendedName>
</protein>
<evidence type="ECO:0000256" key="5">
    <source>
        <dbReference type="ARBA" id="ARBA00022771"/>
    </source>
</evidence>
<keyword evidence="4" id="KW-0677">Repeat</keyword>
<keyword evidence="9" id="KW-1133">Transmembrane helix</keyword>
<dbReference type="Gene3D" id="3.30.160.60">
    <property type="entry name" value="Classic Zinc Finger"/>
    <property type="match status" value="3"/>
</dbReference>
<dbReference type="PROSITE" id="PS00028">
    <property type="entry name" value="ZINC_FINGER_C2H2_1"/>
    <property type="match status" value="2"/>
</dbReference>
<dbReference type="Proteomes" id="UP000269221">
    <property type="component" value="Unassembled WGS sequence"/>
</dbReference>
<dbReference type="PROSITE" id="PS50157">
    <property type="entry name" value="ZINC_FINGER_C2H2_2"/>
    <property type="match status" value="3"/>
</dbReference>
<keyword evidence="6" id="KW-0862">Zinc</keyword>
<keyword evidence="9" id="KW-0812">Transmembrane</keyword>
<feature type="domain" description="C2H2-type" evidence="10">
    <location>
        <begin position="37"/>
        <end position="64"/>
    </location>
</feature>
<evidence type="ECO:0000313" key="11">
    <source>
        <dbReference type="EMBL" id="RMB88485.1"/>
    </source>
</evidence>
<feature type="domain" description="C2H2-type" evidence="10">
    <location>
        <begin position="65"/>
        <end position="87"/>
    </location>
</feature>
<dbReference type="STRING" id="333673.A0A3M0II95"/>
<evidence type="ECO:0000256" key="6">
    <source>
        <dbReference type="ARBA" id="ARBA00022833"/>
    </source>
</evidence>
<proteinExistence type="inferred from homology"/>
<dbReference type="Pfam" id="PF00096">
    <property type="entry name" value="zf-C2H2"/>
    <property type="match status" value="3"/>
</dbReference>
<dbReference type="SMART" id="SM00355">
    <property type="entry name" value="ZnF_C2H2"/>
    <property type="match status" value="3"/>
</dbReference>
<feature type="transmembrane region" description="Helical" evidence="9">
    <location>
        <begin position="132"/>
        <end position="151"/>
    </location>
</feature>
<dbReference type="InterPro" id="IPR036236">
    <property type="entry name" value="Znf_C2H2_sf"/>
</dbReference>
<evidence type="ECO:0000256" key="3">
    <source>
        <dbReference type="ARBA" id="ARBA00022723"/>
    </source>
</evidence>
<dbReference type="FunFam" id="3.30.160.60:FF:000295">
    <property type="entry name" value="zinc finger protein 19"/>
    <property type="match status" value="1"/>
</dbReference>
<keyword evidence="7" id="KW-0539">Nucleus</keyword>
<comment type="similarity">
    <text evidence="2">Belongs to the krueppel C2H2-type zinc-finger protein family.</text>
</comment>
<dbReference type="GO" id="GO:0000981">
    <property type="term" value="F:DNA-binding transcription factor activity, RNA polymerase II-specific"/>
    <property type="evidence" value="ECO:0007669"/>
    <property type="project" value="TreeGrafter"/>
</dbReference>
<dbReference type="AlphaFoldDB" id="A0A3M0II95"/>
<keyword evidence="5 8" id="KW-0863">Zinc-finger</keyword>
<organism evidence="11 12">
    <name type="scientific">Hirundo rustica rustica</name>
    <dbReference type="NCBI Taxonomy" id="333673"/>
    <lineage>
        <taxon>Eukaryota</taxon>
        <taxon>Metazoa</taxon>
        <taxon>Chordata</taxon>
        <taxon>Craniata</taxon>
        <taxon>Vertebrata</taxon>
        <taxon>Euteleostomi</taxon>
        <taxon>Archelosauria</taxon>
        <taxon>Archosauria</taxon>
        <taxon>Dinosauria</taxon>
        <taxon>Saurischia</taxon>
        <taxon>Theropoda</taxon>
        <taxon>Coelurosauria</taxon>
        <taxon>Aves</taxon>
        <taxon>Neognathae</taxon>
        <taxon>Neoaves</taxon>
        <taxon>Telluraves</taxon>
        <taxon>Australaves</taxon>
        <taxon>Passeriformes</taxon>
        <taxon>Sylvioidea</taxon>
        <taxon>Hirundinidae</taxon>
        <taxon>Hirundo</taxon>
    </lineage>
</organism>
<dbReference type="GO" id="GO:0008270">
    <property type="term" value="F:zinc ion binding"/>
    <property type="evidence" value="ECO:0007669"/>
    <property type="project" value="UniProtKB-KW"/>
</dbReference>
<reference evidence="11 12" key="1">
    <citation type="submission" date="2018-07" db="EMBL/GenBank/DDBJ databases">
        <title>A high quality draft genome assembly of the barn swallow (H. rustica rustica).</title>
        <authorList>
            <person name="Formenti G."/>
            <person name="Chiara M."/>
            <person name="Poveda L."/>
            <person name="Francoijs K.-J."/>
            <person name="Bonisoli-Alquati A."/>
            <person name="Canova L."/>
            <person name="Gianfranceschi L."/>
            <person name="Horner D.S."/>
            <person name="Saino N."/>
        </authorList>
    </citation>
    <scope>NUCLEOTIDE SEQUENCE [LARGE SCALE GENOMIC DNA]</scope>
    <source>
        <strain evidence="11">Chelidonia</strain>
        <tissue evidence="11">Blood</tissue>
    </source>
</reference>
<dbReference type="InterPro" id="IPR013087">
    <property type="entry name" value="Znf_C2H2_type"/>
</dbReference>
<dbReference type="PANTHER" id="PTHR23226">
    <property type="entry name" value="ZINC FINGER AND SCAN DOMAIN-CONTAINING"/>
    <property type="match status" value="1"/>
</dbReference>
<comment type="subcellular location">
    <subcellularLocation>
        <location evidence="1">Nucleus</location>
    </subcellularLocation>
</comment>
<dbReference type="GO" id="GO:0000978">
    <property type="term" value="F:RNA polymerase II cis-regulatory region sequence-specific DNA binding"/>
    <property type="evidence" value="ECO:0007669"/>
    <property type="project" value="TreeGrafter"/>
</dbReference>
<feature type="domain" description="C2H2-type" evidence="10">
    <location>
        <begin position="9"/>
        <end position="36"/>
    </location>
</feature>
<evidence type="ECO:0000256" key="2">
    <source>
        <dbReference type="ARBA" id="ARBA00006991"/>
    </source>
</evidence>
<dbReference type="FunFam" id="3.30.160.60:FF:000358">
    <property type="entry name" value="zinc finger protein 24"/>
    <property type="match status" value="1"/>
</dbReference>
<gene>
    <name evidence="11" type="ORF">DUI87_35132</name>
</gene>
<dbReference type="EMBL" id="QRBI01000323">
    <property type="protein sequence ID" value="RMB88485.1"/>
    <property type="molecule type" value="Genomic_DNA"/>
</dbReference>
<evidence type="ECO:0000256" key="4">
    <source>
        <dbReference type="ARBA" id="ARBA00022737"/>
    </source>
</evidence>
<dbReference type="GO" id="GO:0005634">
    <property type="term" value="C:nucleus"/>
    <property type="evidence" value="ECO:0007669"/>
    <property type="project" value="UniProtKB-SubCell"/>
</dbReference>
<keyword evidence="3" id="KW-0479">Metal-binding</keyword>
<evidence type="ECO:0000259" key="10">
    <source>
        <dbReference type="PROSITE" id="PS50157"/>
    </source>
</evidence>
<dbReference type="OrthoDB" id="6155966at2759"/>
<name>A0A3M0II95_HIRRU</name>
<dbReference type="FunFam" id="3.30.160.60:FF:000135">
    <property type="entry name" value="Zinc finger protein 358"/>
    <property type="match status" value="1"/>
</dbReference>
<evidence type="ECO:0000256" key="1">
    <source>
        <dbReference type="ARBA" id="ARBA00004123"/>
    </source>
</evidence>
<evidence type="ECO:0000256" key="7">
    <source>
        <dbReference type="ARBA" id="ARBA00023242"/>
    </source>
</evidence>
<dbReference type="SUPFAM" id="SSF57667">
    <property type="entry name" value="beta-beta-alpha zinc fingers"/>
    <property type="match status" value="2"/>
</dbReference>
<comment type="caution">
    <text evidence="11">The sequence shown here is derived from an EMBL/GenBank/DDBJ whole genome shotgun (WGS) entry which is preliminary data.</text>
</comment>
<sequence length="163" mass="18816">MFHTGERPYECPECGKRFQTSSDLSQHQWIHMEERPFRCPDCRKGFKHNSQLIRHRRIHTEERPYECPQCGKSFSHSSTLTQCHRRHRDWLRVSWAGAVGWFEGSGTGCGPRKAFWGSCDSPRSPKLTPDPVPNMLLGFGGSMLGFILLVLQEKRPLETTMVN</sequence>
<accession>A0A3M0II95</accession>